<keyword evidence="9" id="KW-0482">Metalloprotease</keyword>
<keyword evidence="7" id="KW-0378">Hydrolase</keyword>
<evidence type="ECO:0000256" key="6">
    <source>
        <dbReference type="ARBA" id="ARBA00022729"/>
    </source>
</evidence>
<dbReference type="OrthoDB" id="3626597at2759"/>
<gene>
    <name evidence="14" type="ORF">DME_LOCUS3528</name>
</gene>
<dbReference type="FunFam" id="3.40.630.10:FF:000084">
    <property type="entry name" value="Carboxypeptidase B2"/>
    <property type="match status" value="1"/>
</dbReference>
<dbReference type="EMBL" id="UYYG01000144">
    <property type="protein sequence ID" value="VDN53555.1"/>
    <property type="molecule type" value="Genomic_DNA"/>
</dbReference>
<evidence type="ECO:0000313" key="15">
    <source>
        <dbReference type="Proteomes" id="UP000038040"/>
    </source>
</evidence>
<reference evidence="17" key="1">
    <citation type="submission" date="2016-04" db="UniProtKB">
        <authorList>
            <consortium name="WormBaseParasite"/>
        </authorList>
    </citation>
    <scope>IDENTIFICATION</scope>
</reference>
<dbReference type="PROSITE" id="PS51670">
    <property type="entry name" value="SHKT"/>
    <property type="match status" value="1"/>
</dbReference>
<keyword evidence="6" id="KW-0732">Signal</keyword>
<comment type="caution">
    <text evidence="10">Lacks conserved residue(s) required for the propagation of feature annotation.</text>
</comment>
<feature type="domain" description="Peptidase M14" evidence="13">
    <location>
        <begin position="1"/>
        <end position="293"/>
    </location>
</feature>
<evidence type="ECO:0000259" key="12">
    <source>
        <dbReference type="PROSITE" id="PS51670"/>
    </source>
</evidence>
<dbReference type="STRING" id="318479.A0A158Q6F7"/>
<keyword evidence="4" id="KW-0645">Protease</keyword>
<protein>
    <submittedName>
        <fullName evidence="17">ShKT domain-containing protein</fullName>
    </submittedName>
</protein>
<dbReference type="Proteomes" id="UP000038040">
    <property type="component" value="Unplaced"/>
</dbReference>
<dbReference type="Pfam" id="PF01549">
    <property type="entry name" value="ShK"/>
    <property type="match status" value="1"/>
</dbReference>
<sequence length="358" mass="41450">MRIGGDDRSKRVFWIDGGIHAREWASPHTALYFIHQLTSRYGNDNGVTRYVDLLTWVIVPCLNPDGYEYTRSSTSPNDLSASYNYFLIKSTNNEVQIRLWRKNRSPPTCFKDQWGHKKCCRGVDLNRNFDFHFKESGSSDDPCSEIYQGEKAFSEPETKAVRDVILSNRYRDRIDGFITLHTYSQIWIHPYGHRRDTYPGDIRDLYEVGKKATNALRRLYGTKYVVGSGADTLYPASGGSEDWAKQYASIKYVYLLELRPDERNWDGFILDEQQLIPTATETWAGVRVVADAVIERINKTRSPKNEETEMKERFGDGSTGSCYDLRHACKRWIQENESLCRTVRIFMQEQCAYSCGHC</sequence>
<keyword evidence="5" id="KW-0479">Metal-binding</keyword>
<evidence type="ECO:0000256" key="2">
    <source>
        <dbReference type="ARBA" id="ARBA00005988"/>
    </source>
</evidence>
<evidence type="ECO:0000256" key="8">
    <source>
        <dbReference type="ARBA" id="ARBA00022833"/>
    </source>
</evidence>
<feature type="domain" description="ShKT" evidence="12">
    <location>
        <begin position="322"/>
        <end position="358"/>
    </location>
</feature>
<evidence type="ECO:0000313" key="17">
    <source>
        <dbReference type="WBParaSite" id="DME_0000998801-mRNA-1"/>
    </source>
</evidence>
<dbReference type="PANTHER" id="PTHR11705:SF49">
    <property type="entry name" value="SHKT DOMAIN-CONTAINING PROTEIN"/>
    <property type="match status" value="1"/>
</dbReference>
<feature type="active site" description="Proton donor/acceptor" evidence="11">
    <location>
        <position position="257"/>
    </location>
</feature>
<dbReference type="GO" id="GO:0005615">
    <property type="term" value="C:extracellular space"/>
    <property type="evidence" value="ECO:0007669"/>
    <property type="project" value="TreeGrafter"/>
</dbReference>
<evidence type="ECO:0000256" key="9">
    <source>
        <dbReference type="ARBA" id="ARBA00023049"/>
    </source>
</evidence>
<evidence type="ECO:0000256" key="11">
    <source>
        <dbReference type="PROSITE-ProRule" id="PRU01379"/>
    </source>
</evidence>
<evidence type="ECO:0000256" key="3">
    <source>
        <dbReference type="ARBA" id="ARBA00022645"/>
    </source>
</evidence>
<keyword evidence="16" id="KW-1185">Reference proteome</keyword>
<dbReference type="Proteomes" id="UP000274756">
    <property type="component" value="Unassembled WGS sequence"/>
</dbReference>
<reference evidence="14 16" key="2">
    <citation type="submission" date="2018-11" db="EMBL/GenBank/DDBJ databases">
        <authorList>
            <consortium name="Pathogen Informatics"/>
        </authorList>
    </citation>
    <scope>NUCLEOTIDE SEQUENCE [LARGE SCALE GENOMIC DNA]</scope>
</reference>
<keyword evidence="8" id="KW-0862">Zinc</keyword>
<evidence type="ECO:0000256" key="1">
    <source>
        <dbReference type="ARBA" id="ARBA00001947"/>
    </source>
</evidence>
<organism evidence="15 17">
    <name type="scientific">Dracunculus medinensis</name>
    <name type="common">Guinea worm</name>
    <dbReference type="NCBI Taxonomy" id="318479"/>
    <lineage>
        <taxon>Eukaryota</taxon>
        <taxon>Metazoa</taxon>
        <taxon>Ecdysozoa</taxon>
        <taxon>Nematoda</taxon>
        <taxon>Chromadorea</taxon>
        <taxon>Rhabditida</taxon>
        <taxon>Spirurina</taxon>
        <taxon>Dracunculoidea</taxon>
        <taxon>Dracunculidae</taxon>
        <taxon>Dracunculus</taxon>
    </lineage>
</organism>
<evidence type="ECO:0000256" key="5">
    <source>
        <dbReference type="ARBA" id="ARBA00022723"/>
    </source>
</evidence>
<name>A0A158Q6F7_DRAME</name>
<dbReference type="GO" id="GO:0006508">
    <property type="term" value="P:proteolysis"/>
    <property type="evidence" value="ECO:0007669"/>
    <property type="project" value="UniProtKB-KW"/>
</dbReference>
<evidence type="ECO:0000256" key="4">
    <source>
        <dbReference type="ARBA" id="ARBA00022670"/>
    </source>
</evidence>
<comment type="similarity">
    <text evidence="2 11">Belongs to the peptidase M14 family.</text>
</comment>
<evidence type="ECO:0000259" key="13">
    <source>
        <dbReference type="PROSITE" id="PS52035"/>
    </source>
</evidence>
<dbReference type="SUPFAM" id="SSF53187">
    <property type="entry name" value="Zn-dependent exopeptidases"/>
    <property type="match status" value="1"/>
</dbReference>
<evidence type="ECO:0000313" key="16">
    <source>
        <dbReference type="Proteomes" id="UP000274756"/>
    </source>
</evidence>
<dbReference type="SMART" id="SM00631">
    <property type="entry name" value="Zn_pept"/>
    <property type="match status" value="1"/>
</dbReference>
<dbReference type="GO" id="GO:0004181">
    <property type="term" value="F:metallocarboxypeptidase activity"/>
    <property type="evidence" value="ECO:0007669"/>
    <property type="project" value="InterPro"/>
</dbReference>
<evidence type="ECO:0000313" key="14">
    <source>
        <dbReference type="EMBL" id="VDN53555.1"/>
    </source>
</evidence>
<dbReference type="CDD" id="cd03860">
    <property type="entry name" value="M14_CP_A-B_like"/>
    <property type="match status" value="1"/>
</dbReference>
<dbReference type="InterPro" id="IPR003582">
    <property type="entry name" value="ShKT_dom"/>
</dbReference>
<proteinExistence type="inferred from homology"/>
<evidence type="ECO:0000256" key="10">
    <source>
        <dbReference type="PROSITE-ProRule" id="PRU01005"/>
    </source>
</evidence>
<dbReference type="PROSITE" id="PS52035">
    <property type="entry name" value="PEPTIDASE_M14"/>
    <property type="match status" value="1"/>
</dbReference>
<dbReference type="PANTHER" id="PTHR11705">
    <property type="entry name" value="PROTEASE FAMILY M14 CARBOXYPEPTIDASE A,B"/>
    <property type="match status" value="1"/>
</dbReference>
<accession>A0A158Q6F7</accession>
<dbReference type="GO" id="GO:0008270">
    <property type="term" value="F:zinc ion binding"/>
    <property type="evidence" value="ECO:0007669"/>
    <property type="project" value="InterPro"/>
</dbReference>
<comment type="cofactor">
    <cofactor evidence="1">
        <name>Zn(2+)</name>
        <dbReference type="ChEBI" id="CHEBI:29105"/>
    </cofactor>
</comment>
<dbReference type="AlphaFoldDB" id="A0A158Q6F7"/>
<dbReference type="Gene3D" id="3.40.630.10">
    <property type="entry name" value="Zn peptidases"/>
    <property type="match status" value="1"/>
</dbReference>
<dbReference type="InterPro" id="IPR000834">
    <property type="entry name" value="Peptidase_M14"/>
</dbReference>
<keyword evidence="3" id="KW-0121">Carboxypeptidase</keyword>
<dbReference type="Pfam" id="PF00246">
    <property type="entry name" value="Peptidase_M14"/>
    <property type="match status" value="1"/>
</dbReference>
<dbReference type="PRINTS" id="PR00765">
    <property type="entry name" value="CRBOXYPTASEA"/>
</dbReference>
<evidence type="ECO:0000256" key="7">
    <source>
        <dbReference type="ARBA" id="ARBA00022801"/>
    </source>
</evidence>
<dbReference type="WBParaSite" id="DME_0000998801-mRNA-1">
    <property type="protein sequence ID" value="DME_0000998801-mRNA-1"/>
    <property type="gene ID" value="DME_0000998801"/>
</dbReference>